<dbReference type="EMBL" id="ONZP01000427">
    <property type="protein sequence ID" value="SPJ84116.1"/>
    <property type="molecule type" value="Genomic_DNA"/>
</dbReference>
<comment type="caution">
    <text evidence="2">The sequence shown here is derived from an EMBL/GenBank/DDBJ whole genome shotgun (WGS) entry which is preliminary data.</text>
</comment>
<feature type="chain" id="PRO_5042080783" description="Pectate lyase superfamily protein domain-containing protein" evidence="1">
    <location>
        <begin position="19"/>
        <end position="503"/>
    </location>
</feature>
<dbReference type="AlphaFoldDB" id="A0AAE8SMH6"/>
<gene>
    <name evidence="2" type="ORF">FTOL_10632</name>
</gene>
<reference evidence="2" key="1">
    <citation type="submission" date="2018-03" db="EMBL/GenBank/DDBJ databases">
        <authorList>
            <person name="Guldener U."/>
        </authorList>
    </citation>
    <scope>NUCLEOTIDE SEQUENCE</scope>
</reference>
<organism evidence="2 3">
    <name type="scientific">Fusarium torulosum</name>
    <dbReference type="NCBI Taxonomy" id="33205"/>
    <lineage>
        <taxon>Eukaryota</taxon>
        <taxon>Fungi</taxon>
        <taxon>Dikarya</taxon>
        <taxon>Ascomycota</taxon>
        <taxon>Pezizomycotina</taxon>
        <taxon>Sordariomycetes</taxon>
        <taxon>Hypocreomycetidae</taxon>
        <taxon>Hypocreales</taxon>
        <taxon>Nectriaceae</taxon>
        <taxon>Fusarium</taxon>
    </lineage>
</organism>
<accession>A0AAE8SMH6</accession>
<name>A0AAE8SMH6_9HYPO</name>
<dbReference type="SUPFAM" id="SSF51126">
    <property type="entry name" value="Pectin lyase-like"/>
    <property type="match status" value="1"/>
</dbReference>
<feature type="signal peptide" evidence="1">
    <location>
        <begin position="1"/>
        <end position="18"/>
    </location>
</feature>
<sequence length="503" mass="55183">MTFTFIALLWFTIQVAQTSQLAIRDPEIDWASIVSSHGDHFPDFSYSGYNNSDTSLPTINHHDIVLSLPRKVTDDIAPAIQEAIDTVWENGGGVVRLPPGKLYITAGMQLRSSVVVTGTGDRGTTLILKRRPSKAVFTLGRLGVAPKADFGFRSKIADAYVPIGASTVTVINGTGFAVGQHIYVSRAVTESWIRANGMSDLVRNGDPQQWIPVGKQIMAPNTIKAINGNKITLKIPLADNLDLAYMRAEVRAYTPPELTSEMGIENLRIEVRDTCSGTPLDNTTCNYAAVKFASWTVDSWASGLTLTGFNKFFEIQRDASRITIQDSTMDRNKDIDGSALPSDIMIRGSQVLIQDCDQVGLDSARSFSVLTDSLTPGPNTVTRYTTESSVQTLEPHERWSWGLLVEESSAITKFKNRGNMGTGHGWTMNAGVGWNLPNDVDFSSPPLGVNWCVGCGRQNEPRGNATFIQSGHQVRPRSLFAAQLKARGVQWYHRREDKNGSDQ</sequence>
<proteinExistence type="predicted"/>
<evidence type="ECO:0000313" key="2">
    <source>
        <dbReference type="EMBL" id="SPJ84116.1"/>
    </source>
</evidence>
<evidence type="ECO:0008006" key="4">
    <source>
        <dbReference type="Google" id="ProtNLM"/>
    </source>
</evidence>
<keyword evidence="1" id="KW-0732">Signal</keyword>
<evidence type="ECO:0000256" key="1">
    <source>
        <dbReference type="SAM" id="SignalP"/>
    </source>
</evidence>
<dbReference type="InterPro" id="IPR012334">
    <property type="entry name" value="Pectin_lyas_fold"/>
</dbReference>
<dbReference type="Proteomes" id="UP001187734">
    <property type="component" value="Unassembled WGS sequence"/>
</dbReference>
<protein>
    <recommendedName>
        <fullName evidence="4">Pectate lyase superfamily protein domain-containing protein</fullName>
    </recommendedName>
</protein>
<dbReference type="Gene3D" id="2.160.20.10">
    <property type="entry name" value="Single-stranded right-handed beta-helix, Pectin lyase-like"/>
    <property type="match status" value="1"/>
</dbReference>
<keyword evidence="3" id="KW-1185">Reference proteome</keyword>
<dbReference type="InterPro" id="IPR011050">
    <property type="entry name" value="Pectin_lyase_fold/virulence"/>
</dbReference>
<evidence type="ECO:0000313" key="3">
    <source>
        <dbReference type="Proteomes" id="UP001187734"/>
    </source>
</evidence>